<feature type="region of interest" description="Disordered" evidence="1">
    <location>
        <begin position="1"/>
        <end position="20"/>
    </location>
</feature>
<accession>A0A059BRU1</accession>
<name>A0A059BRU1_EUCGR</name>
<dbReference type="InParanoid" id="A0A059BRU1"/>
<proteinExistence type="predicted"/>
<protein>
    <submittedName>
        <fullName evidence="2">Uncharacterized protein</fullName>
    </submittedName>
</protein>
<reference evidence="2" key="1">
    <citation type="submission" date="2013-07" db="EMBL/GenBank/DDBJ databases">
        <title>The genome of Eucalyptus grandis.</title>
        <authorList>
            <person name="Schmutz J."/>
            <person name="Hayes R."/>
            <person name="Myburg A."/>
            <person name="Tuskan G."/>
            <person name="Grattapaglia D."/>
            <person name="Rokhsar D.S."/>
        </authorList>
    </citation>
    <scope>NUCLEOTIDE SEQUENCE</scope>
    <source>
        <tissue evidence="2">Leaf extractions</tissue>
    </source>
</reference>
<evidence type="ECO:0000313" key="2">
    <source>
        <dbReference type="EMBL" id="KCW68684.1"/>
    </source>
</evidence>
<evidence type="ECO:0000256" key="1">
    <source>
        <dbReference type="SAM" id="MobiDB-lite"/>
    </source>
</evidence>
<sequence>MSSTYIDLQKRQRKAHKSYSYSQSTIDRDQWIRHYKGPWAQTTRSLFTPNVYSKHITHNESVACPSRVSSTRAPRK</sequence>
<dbReference type="Gramene" id="KCW68684">
    <property type="protein sequence ID" value="KCW68684"/>
    <property type="gene ID" value="EUGRSUZ_F02280"/>
</dbReference>
<dbReference type="AlphaFoldDB" id="A0A059BRU1"/>
<organism evidence="2">
    <name type="scientific">Eucalyptus grandis</name>
    <name type="common">Flooded gum</name>
    <dbReference type="NCBI Taxonomy" id="71139"/>
    <lineage>
        <taxon>Eukaryota</taxon>
        <taxon>Viridiplantae</taxon>
        <taxon>Streptophyta</taxon>
        <taxon>Embryophyta</taxon>
        <taxon>Tracheophyta</taxon>
        <taxon>Spermatophyta</taxon>
        <taxon>Magnoliopsida</taxon>
        <taxon>eudicotyledons</taxon>
        <taxon>Gunneridae</taxon>
        <taxon>Pentapetalae</taxon>
        <taxon>rosids</taxon>
        <taxon>malvids</taxon>
        <taxon>Myrtales</taxon>
        <taxon>Myrtaceae</taxon>
        <taxon>Myrtoideae</taxon>
        <taxon>Eucalypteae</taxon>
        <taxon>Eucalyptus</taxon>
    </lineage>
</organism>
<gene>
    <name evidence="2" type="ORF">EUGRSUZ_F02280</name>
</gene>
<dbReference type="EMBL" id="KK198758">
    <property type="protein sequence ID" value="KCW68684.1"/>
    <property type="molecule type" value="Genomic_DNA"/>
</dbReference>